<evidence type="ECO:0008006" key="4">
    <source>
        <dbReference type="Google" id="ProtNLM"/>
    </source>
</evidence>
<feature type="compositionally biased region" description="Low complexity" evidence="1">
    <location>
        <begin position="54"/>
        <end position="69"/>
    </location>
</feature>
<evidence type="ECO:0000313" key="3">
    <source>
        <dbReference type="Proteomes" id="UP001648503"/>
    </source>
</evidence>
<dbReference type="PANTHER" id="PTHR15615">
    <property type="match status" value="1"/>
</dbReference>
<sequence length="466" mass="52194">MSPVPLSVDTSSTSSFRCHLTSNHSSPNRHTVLSYSPAVHPISQIHHHHRHHQYNNNSNMMSNTSNYSSAKLSASPRQPFSDSTMHNAAEHAAAIAITHLAAHPSVASTATATNTTTASATHTASSSLHQQRQHQQHERQHQQQQQQPELLDAAKLRAANIALSKTVLAPNLLSPYLPAFIATLTYSLWHGRSFAELSARPTPGLKLFARFTMDILRSTGLSFSVVLLALKYVHRIKSRKPDLQGAEGSECRLLVCSLMLAMKYLMDNTYSNKTWHKVSRIPLVEINVTEMEFLAQINFDLHVEEESYYEWLAFIEHAVVEFRRTTCDSQKAALQQQQDEPSHHAAPSPQDVAVSHGRCQHTASSQHQSHSRTTHAREPHMNSAPYPITSRTSLHIKHSTAPPSALSFSPLNHQLAAPNMPYPSPDVSPVKLYRDEHEHQQQLEQQMHHLRQQLRLQSTPLSSSPF</sequence>
<dbReference type="Proteomes" id="UP001648503">
    <property type="component" value="Unassembled WGS sequence"/>
</dbReference>
<dbReference type="EMBL" id="JAFCIX010000271">
    <property type="protein sequence ID" value="KAH6595850.1"/>
    <property type="molecule type" value="Genomic_DNA"/>
</dbReference>
<evidence type="ECO:0000313" key="2">
    <source>
        <dbReference type="EMBL" id="KAH6595850.1"/>
    </source>
</evidence>
<feature type="compositionally biased region" description="Polar residues" evidence="1">
    <location>
        <begin position="8"/>
        <end position="32"/>
    </location>
</feature>
<feature type="region of interest" description="Disordered" evidence="1">
    <location>
        <begin position="108"/>
        <end position="148"/>
    </location>
</feature>
<dbReference type="Gene3D" id="1.10.472.10">
    <property type="entry name" value="Cyclin-like"/>
    <property type="match status" value="1"/>
</dbReference>
<accession>A0ABQ8FFI1</accession>
<keyword evidence="3" id="KW-1185">Reference proteome</keyword>
<name>A0ABQ8FFI1_9FUNG</name>
<feature type="compositionally biased region" description="Low complexity" evidence="1">
    <location>
        <begin position="108"/>
        <end position="130"/>
    </location>
</feature>
<protein>
    <recommendedName>
        <fullName evidence="4">Cyclin N-terminal domain-containing protein</fullName>
    </recommendedName>
</protein>
<feature type="compositionally biased region" description="Polar residues" evidence="1">
    <location>
        <begin position="70"/>
        <end position="84"/>
    </location>
</feature>
<feature type="region of interest" description="Disordered" evidence="1">
    <location>
        <begin position="331"/>
        <end position="388"/>
    </location>
</feature>
<evidence type="ECO:0000256" key="1">
    <source>
        <dbReference type="SAM" id="MobiDB-lite"/>
    </source>
</evidence>
<dbReference type="PANTHER" id="PTHR15615:SF27">
    <property type="entry name" value="PHO85 CYCLIN CLG1"/>
    <property type="match status" value="1"/>
</dbReference>
<gene>
    <name evidence="2" type="ORF">BASA50_005577</name>
</gene>
<dbReference type="InterPro" id="IPR013922">
    <property type="entry name" value="Cyclin_PHO80-like"/>
</dbReference>
<dbReference type="SUPFAM" id="SSF47954">
    <property type="entry name" value="Cyclin-like"/>
    <property type="match status" value="1"/>
</dbReference>
<proteinExistence type="predicted"/>
<dbReference type="CDD" id="cd20557">
    <property type="entry name" value="CYCLIN_ScPCL1-like"/>
    <property type="match status" value="1"/>
</dbReference>
<dbReference type="InterPro" id="IPR036915">
    <property type="entry name" value="Cyclin-like_sf"/>
</dbReference>
<comment type="caution">
    <text evidence="2">The sequence shown here is derived from an EMBL/GenBank/DDBJ whole genome shotgun (WGS) entry which is preliminary data.</text>
</comment>
<feature type="region of interest" description="Disordered" evidence="1">
    <location>
        <begin position="1"/>
        <end position="32"/>
    </location>
</feature>
<reference evidence="2 3" key="1">
    <citation type="submission" date="2021-02" db="EMBL/GenBank/DDBJ databases">
        <title>Variation within the Batrachochytrium salamandrivorans European outbreak.</title>
        <authorList>
            <person name="Kelly M."/>
            <person name="Pasmans F."/>
            <person name="Shea T.P."/>
            <person name="Munoz J.F."/>
            <person name="Carranza S."/>
            <person name="Cuomo C.A."/>
            <person name="Martel A."/>
        </authorList>
    </citation>
    <scope>NUCLEOTIDE SEQUENCE [LARGE SCALE GENOMIC DNA]</scope>
    <source>
        <strain evidence="2 3">AMFP18/2</strain>
    </source>
</reference>
<dbReference type="Pfam" id="PF08613">
    <property type="entry name" value="Cyclin"/>
    <property type="match status" value="1"/>
</dbReference>
<feature type="region of interest" description="Disordered" evidence="1">
    <location>
        <begin position="45"/>
        <end position="84"/>
    </location>
</feature>
<organism evidence="2 3">
    <name type="scientific">Batrachochytrium salamandrivorans</name>
    <dbReference type="NCBI Taxonomy" id="1357716"/>
    <lineage>
        <taxon>Eukaryota</taxon>
        <taxon>Fungi</taxon>
        <taxon>Fungi incertae sedis</taxon>
        <taxon>Chytridiomycota</taxon>
        <taxon>Chytridiomycota incertae sedis</taxon>
        <taxon>Chytridiomycetes</taxon>
        <taxon>Rhizophydiales</taxon>
        <taxon>Rhizophydiales incertae sedis</taxon>
        <taxon>Batrachochytrium</taxon>
    </lineage>
</organism>